<dbReference type="EMBL" id="FTOJ01000006">
    <property type="protein sequence ID" value="SIS91534.1"/>
    <property type="molecule type" value="Genomic_DNA"/>
</dbReference>
<evidence type="ECO:0000313" key="1">
    <source>
        <dbReference type="EMBL" id="PQA93865.1"/>
    </source>
</evidence>
<sequence length="166" mass="19895">MITQLEQIQNSVFSKLNVIICQIQPDSECEEYFGHNFQLNQFSIKFRKAKITPKKIGQFVTLWTRNPESKQTEPFSSKDPFDFYMIFCDTDHKSGFFFFSQQILVQKNILTTLSKDGKRGFRVYPTWDSPENKQAKKTQNWQKDFFIDFSDENYFKKFETIFNFHL</sequence>
<dbReference type="Gene3D" id="3.40.1350.140">
    <property type="entry name" value="MepB-like"/>
    <property type="match status" value="1"/>
</dbReference>
<dbReference type="PIRSF" id="PIRSF032285">
    <property type="entry name" value="UCP032285"/>
    <property type="match status" value="1"/>
</dbReference>
<dbReference type="Proteomes" id="UP000186246">
    <property type="component" value="Unassembled WGS sequence"/>
</dbReference>
<evidence type="ECO:0000313" key="4">
    <source>
        <dbReference type="Proteomes" id="UP000238314"/>
    </source>
</evidence>
<reference evidence="2" key="3">
    <citation type="submission" date="2017-01" db="EMBL/GenBank/DDBJ databases">
        <authorList>
            <person name="Mah S.A."/>
            <person name="Swanson W.J."/>
            <person name="Moy G.W."/>
            <person name="Vacquier V.D."/>
        </authorList>
    </citation>
    <scope>NUCLEOTIDE SEQUENCE [LARGE SCALE GENOMIC DNA]</scope>
    <source>
        <strain evidence="2">DSM 21068</strain>
    </source>
</reference>
<organism evidence="2 3">
    <name type="scientific">Chryseobacterium piscicola</name>
    <dbReference type="NCBI Taxonomy" id="551459"/>
    <lineage>
        <taxon>Bacteria</taxon>
        <taxon>Pseudomonadati</taxon>
        <taxon>Bacteroidota</taxon>
        <taxon>Flavobacteriia</taxon>
        <taxon>Flavobacteriales</taxon>
        <taxon>Weeksellaceae</taxon>
        <taxon>Chryseobacterium group</taxon>
        <taxon>Chryseobacterium</taxon>
    </lineage>
</organism>
<proteinExistence type="predicted"/>
<keyword evidence="4" id="KW-1185">Reference proteome</keyword>
<dbReference type="EMBL" id="MUGO01000012">
    <property type="protein sequence ID" value="PQA93865.1"/>
    <property type="molecule type" value="Genomic_DNA"/>
</dbReference>
<name>A0A1N7MZF5_9FLAO</name>
<reference evidence="3" key="2">
    <citation type="submission" date="2017-01" db="EMBL/GenBank/DDBJ databases">
        <authorList>
            <person name="Varghese N."/>
            <person name="Submissions S."/>
        </authorList>
    </citation>
    <scope>NUCLEOTIDE SEQUENCE [LARGE SCALE GENOMIC DNA]</scope>
    <source>
        <strain evidence="3">DSM 21068</strain>
    </source>
</reference>
<dbReference type="InterPro" id="IPR038231">
    <property type="entry name" value="MepB-like_sf"/>
</dbReference>
<accession>A0A1N7MZF5</accession>
<dbReference type="RefSeq" id="WP_076451955.1">
    <property type="nucleotide sequence ID" value="NZ_FTOJ01000006.1"/>
</dbReference>
<dbReference type="OrthoDB" id="4954833at2"/>
<dbReference type="InterPro" id="IPR011235">
    <property type="entry name" value="MepB-like"/>
</dbReference>
<dbReference type="STRING" id="551459.SAMN05421796_10662"/>
<dbReference type="Proteomes" id="UP000238314">
    <property type="component" value="Unassembled WGS sequence"/>
</dbReference>
<evidence type="ECO:0008006" key="5">
    <source>
        <dbReference type="Google" id="ProtNLM"/>
    </source>
</evidence>
<dbReference type="Pfam" id="PF08877">
    <property type="entry name" value="MepB-like"/>
    <property type="match status" value="1"/>
</dbReference>
<reference evidence="1 4" key="1">
    <citation type="submission" date="2016-11" db="EMBL/GenBank/DDBJ databases">
        <title>Whole genomes of Flavobacteriaceae.</title>
        <authorList>
            <person name="Stine C."/>
            <person name="Li C."/>
            <person name="Tadesse D."/>
        </authorList>
    </citation>
    <scope>NUCLEOTIDE SEQUENCE [LARGE SCALE GENOMIC DNA]</scope>
    <source>
        <strain evidence="1 4">DSM 21068</strain>
    </source>
</reference>
<evidence type="ECO:0000313" key="3">
    <source>
        <dbReference type="Proteomes" id="UP000186246"/>
    </source>
</evidence>
<protein>
    <recommendedName>
        <fullName evidence="5">MepB protein</fullName>
    </recommendedName>
</protein>
<gene>
    <name evidence="1" type="ORF">B0A70_08760</name>
    <name evidence="2" type="ORF">SAMN05421796_10662</name>
</gene>
<evidence type="ECO:0000313" key="2">
    <source>
        <dbReference type="EMBL" id="SIS91534.1"/>
    </source>
</evidence>
<dbReference type="AlphaFoldDB" id="A0A1N7MZF5"/>